<sequence length="451" mass="48998">MKIVSRTFAILILLFTQTLFGENWRLSGQFVLPNVPIGNTELGTNIRIVTIKNTNNETPMLGNVALAYAEASTTPNTNPRTIRVKRMTHYNGGRLSPSSVDVWANAGNAGSTSRGFSFTGYADQEEYNYEIGGTNPLDPILGCFDAPCGNFSTLGVTGTVVPQIDVSYASPNAKSHTDMVSDSVYDYFAYPDQAQGGKVTVVRRQHNSGPQTGGVWEALGQPGISAPGTVAHVRLTRKEGFSLRLVVAVENGLLSSIQVFRLSPVLIPGQPPFPMWFQEGNTIFTAHVLLTNPSDPNFKYYAHPDLEIDNAGVPFLLHTRKTTASEGGMIQSTVKKLDAGEWQTVGNAFLGNNTGENNVCTDMTFNTFNNRLHVGCINFDHIRPMVRFFNGNQWSGLGDIPAETGFTACVPLWPPADTSITHDRATNAIFFAFSACGNFDESVVVVAKDLD</sequence>
<dbReference type="RefSeq" id="WP_100765056.1">
    <property type="nucleotide sequence ID" value="NZ_NPEF02000015.1"/>
</dbReference>
<dbReference type="OrthoDB" id="343839at2"/>
<dbReference type="EMBL" id="NPEF01000085">
    <property type="protein sequence ID" value="PJZ93068.1"/>
    <property type="molecule type" value="Genomic_DNA"/>
</dbReference>
<protein>
    <submittedName>
        <fullName evidence="2">Uncharacterized protein</fullName>
    </submittedName>
</protein>
<dbReference type="Proteomes" id="UP000232122">
    <property type="component" value="Unassembled WGS sequence"/>
</dbReference>
<accession>A0A2N0B996</accession>
<evidence type="ECO:0000313" key="1">
    <source>
        <dbReference type="EMBL" id="MDV6236682.1"/>
    </source>
</evidence>
<comment type="caution">
    <text evidence="2">The sequence shown here is derived from an EMBL/GenBank/DDBJ whole genome shotgun (WGS) entry which is preliminary data.</text>
</comment>
<evidence type="ECO:0000313" key="2">
    <source>
        <dbReference type="EMBL" id="PJZ93068.1"/>
    </source>
</evidence>
<name>A0A2N0B996_9LEPT</name>
<reference evidence="1" key="3">
    <citation type="submission" date="2023-10" db="EMBL/GenBank/DDBJ databases">
        <authorList>
            <person name="Picardeau M."/>
            <person name="Thibeaux R."/>
        </authorList>
    </citation>
    <scope>NUCLEOTIDE SEQUENCE</scope>
    <source>
        <strain evidence="1">ATI7-C-A5</strain>
    </source>
</reference>
<reference evidence="1 3" key="2">
    <citation type="journal article" date="2018" name="Microb. Genom.">
        <title>Deciphering the unexplored Leptospira diversity from soils uncovers genomic evolution to virulence.</title>
        <authorList>
            <person name="Thibeaux R."/>
            <person name="Iraola G."/>
            <person name="Ferres I."/>
            <person name="Bierque E."/>
            <person name="Girault D."/>
            <person name="Soupe-Gilbert M.E."/>
            <person name="Picardeau M."/>
            <person name="Goarant C."/>
        </authorList>
    </citation>
    <scope>NUCLEOTIDE SEQUENCE [LARGE SCALE GENOMIC DNA]</scope>
    <source>
        <strain evidence="1 3">ATI7-C-A5</strain>
    </source>
</reference>
<dbReference type="AlphaFoldDB" id="A0A2N0B996"/>
<proteinExistence type="predicted"/>
<reference evidence="2" key="1">
    <citation type="submission" date="2017-07" db="EMBL/GenBank/DDBJ databases">
        <title>Leptospira spp. isolated from tropical soils.</title>
        <authorList>
            <person name="Thibeaux R."/>
            <person name="Iraola G."/>
            <person name="Ferres I."/>
            <person name="Bierque E."/>
            <person name="Girault D."/>
            <person name="Soupe-Gilbert M.-E."/>
            <person name="Picardeau M."/>
            <person name="Goarant C."/>
        </authorList>
    </citation>
    <scope>NUCLEOTIDE SEQUENCE [LARGE SCALE GENOMIC DNA]</scope>
    <source>
        <strain evidence="2">ATI7-C-A5</strain>
    </source>
</reference>
<evidence type="ECO:0000313" key="3">
    <source>
        <dbReference type="Proteomes" id="UP000232122"/>
    </source>
</evidence>
<gene>
    <name evidence="1" type="ORF">CH379_013710</name>
    <name evidence="2" type="ORF">CH379_09850</name>
</gene>
<keyword evidence="3" id="KW-1185">Reference proteome</keyword>
<organism evidence="2">
    <name type="scientific">Leptospira ellisii</name>
    <dbReference type="NCBI Taxonomy" id="2023197"/>
    <lineage>
        <taxon>Bacteria</taxon>
        <taxon>Pseudomonadati</taxon>
        <taxon>Spirochaetota</taxon>
        <taxon>Spirochaetia</taxon>
        <taxon>Leptospirales</taxon>
        <taxon>Leptospiraceae</taxon>
        <taxon>Leptospira</taxon>
    </lineage>
</organism>
<dbReference type="EMBL" id="NPEF02000015">
    <property type="protein sequence ID" value="MDV6236682.1"/>
    <property type="molecule type" value="Genomic_DNA"/>
</dbReference>